<accession>A0A8H4W4J4</accession>
<evidence type="ECO:0000313" key="3">
    <source>
        <dbReference type="Proteomes" id="UP000566819"/>
    </source>
</evidence>
<keyword evidence="3" id="KW-1185">Reference proteome</keyword>
<keyword evidence="1" id="KW-0732">Signal</keyword>
<comment type="caution">
    <text evidence="2">The sequence shown here is derived from an EMBL/GenBank/DDBJ whole genome shotgun (WGS) entry which is preliminary data.</text>
</comment>
<feature type="signal peptide" evidence="1">
    <location>
        <begin position="1"/>
        <end position="18"/>
    </location>
</feature>
<organism evidence="2 3">
    <name type="scientific">Cudoniella acicularis</name>
    <dbReference type="NCBI Taxonomy" id="354080"/>
    <lineage>
        <taxon>Eukaryota</taxon>
        <taxon>Fungi</taxon>
        <taxon>Dikarya</taxon>
        <taxon>Ascomycota</taxon>
        <taxon>Pezizomycotina</taxon>
        <taxon>Leotiomycetes</taxon>
        <taxon>Helotiales</taxon>
        <taxon>Tricladiaceae</taxon>
        <taxon>Cudoniella</taxon>
    </lineage>
</organism>
<evidence type="ECO:0000256" key="1">
    <source>
        <dbReference type="SAM" id="SignalP"/>
    </source>
</evidence>
<name>A0A8H4W4J4_9HELO</name>
<proteinExistence type="predicted"/>
<protein>
    <submittedName>
        <fullName evidence="2">Uncharacterized protein</fullName>
    </submittedName>
</protein>
<evidence type="ECO:0000313" key="2">
    <source>
        <dbReference type="EMBL" id="KAF4631470.1"/>
    </source>
</evidence>
<reference evidence="2 3" key="1">
    <citation type="submission" date="2020-03" db="EMBL/GenBank/DDBJ databases">
        <title>Draft Genome Sequence of Cudoniella acicularis.</title>
        <authorList>
            <person name="Buettner E."/>
            <person name="Kellner H."/>
        </authorList>
    </citation>
    <scope>NUCLEOTIDE SEQUENCE [LARGE SCALE GENOMIC DNA]</scope>
    <source>
        <strain evidence="2 3">DSM 108380</strain>
    </source>
</reference>
<sequence length="77" mass="8525">MLAFKSFTIAALLASVSAMAVEKRDPSREDLMAVLVSIPKSWSSVDQAHNSKDVDILDHPPTCMNYSEHLIRDLVNP</sequence>
<dbReference type="AlphaFoldDB" id="A0A8H4W4J4"/>
<feature type="chain" id="PRO_5034447745" evidence="1">
    <location>
        <begin position="19"/>
        <end position="77"/>
    </location>
</feature>
<gene>
    <name evidence="2" type="ORF">G7Y89_g6663</name>
</gene>
<dbReference type="EMBL" id="JAAMPI010000440">
    <property type="protein sequence ID" value="KAF4631470.1"/>
    <property type="molecule type" value="Genomic_DNA"/>
</dbReference>
<dbReference type="Proteomes" id="UP000566819">
    <property type="component" value="Unassembled WGS sequence"/>
</dbReference>